<feature type="region of interest" description="Disordered" evidence="1">
    <location>
        <begin position="100"/>
        <end position="124"/>
    </location>
</feature>
<evidence type="ECO:0000313" key="2">
    <source>
        <dbReference type="EMBL" id="KAL1509731.1"/>
    </source>
</evidence>
<dbReference type="InterPro" id="IPR031959">
    <property type="entry name" value="DUF4779"/>
</dbReference>
<sequence length="249" mass="28531">MQTQSDNQLINSQFLFESIKMLKISFFLVLCVFSKSHFAKPSEIFDLVAQETNLFIQEPSQSSQTAQREAAKRGYFVNQVKEQGNSGHKDKERHQTAFAEQGENKNTHQHNEGYYGGSNQKSHKEKGYHYVDKGSYAKGHDTKGHHNVRKLEEFKKQKEFFDVDRDRDHKETHGQFNLDGLFKNGVFSQTGQAKKVAFQGLYGNAGVSEKGRKNAEEQGFQKAIGQDQHFQIAEEFDKSIRSAFLKNLI</sequence>
<dbReference type="AlphaFoldDB" id="A0ABD1F3B7"/>
<feature type="compositionally biased region" description="Basic and acidic residues" evidence="1">
    <location>
        <begin position="102"/>
        <end position="111"/>
    </location>
</feature>
<comment type="caution">
    <text evidence="2">The sequence shown here is derived from an EMBL/GenBank/DDBJ whole genome shotgun (WGS) entry which is preliminary data.</text>
</comment>
<evidence type="ECO:0000256" key="1">
    <source>
        <dbReference type="SAM" id="MobiDB-lite"/>
    </source>
</evidence>
<keyword evidence="3" id="KW-1185">Reference proteome</keyword>
<dbReference type="Proteomes" id="UP001566132">
    <property type="component" value="Unassembled WGS sequence"/>
</dbReference>
<reference evidence="2 3" key="1">
    <citation type="submission" date="2024-05" db="EMBL/GenBank/DDBJ databases">
        <title>Genetic variation in Jamaican populations of the coffee berry borer (Hypothenemus hampei).</title>
        <authorList>
            <person name="Errbii M."/>
            <person name="Myrie A."/>
        </authorList>
    </citation>
    <scope>NUCLEOTIDE SEQUENCE [LARGE SCALE GENOMIC DNA]</scope>
    <source>
        <strain evidence="2">JA-Hopewell-2020-01-JO</strain>
        <tissue evidence="2">Whole body</tissue>
    </source>
</reference>
<dbReference type="EMBL" id="JBDJPC010000003">
    <property type="protein sequence ID" value="KAL1509731.1"/>
    <property type="molecule type" value="Genomic_DNA"/>
</dbReference>
<name>A0ABD1F3B7_HYPHA</name>
<protein>
    <submittedName>
        <fullName evidence="2">Uncharacterized protein</fullName>
    </submittedName>
</protein>
<dbReference type="Pfam" id="PF16009">
    <property type="entry name" value="DUF4779"/>
    <property type="match status" value="1"/>
</dbReference>
<accession>A0ABD1F3B7</accession>
<organism evidence="2 3">
    <name type="scientific">Hypothenemus hampei</name>
    <name type="common">Coffee berry borer</name>
    <dbReference type="NCBI Taxonomy" id="57062"/>
    <lineage>
        <taxon>Eukaryota</taxon>
        <taxon>Metazoa</taxon>
        <taxon>Ecdysozoa</taxon>
        <taxon>Arthropoda</taxon>
        <taxon>Hexapoda</taxon>
        <taxon>Insecta</taxon>
        <taxon>Pterygota</taxon>
        <taxon>Neoptera</taxon>
        <taxon>Endopterygota</taxon>
        <taxon>Coleoptera</taxon>
        <taxon>Polyphaga</taxon>
        <taxon>Cucujiformia</taxon>
        <taxon>Curculionidae</taxon>
        <taxon>Scolytinae</taxon>
        <taxon>Hypothenemus</taxon>
    </lineage>
</organism>
<evidence type="ECO:0000313" key="3">
    <source>
        <dbReference type="Proteomes" id="UP001566132"/>
    </source>
</evidence>
<proteinExistence type="predicted"/>
<gene>
    <name evidence="2" type="ORF">ABEB36_004424</name>
</gene>